<dbReference type="Proteomes" id="UP001320898">
    <property type="component" value="Unassembled WGS sequence"/>
</dbReference>
<proteinExistence type="predicted"/>
<evidence type="ECO:0000313" key="2">
    <source>
        <dbReference type="Proteomes" id="UP001320898"/>
    </source>
</evidence>
<protein>
    <submittedName>
        <fullName evidence="1">DUF2066 domain-containing protein</fullName>
    </submittedName>
</protein>
<comment type="caution">
    <text evidence="1">The sequence shown here is derived from an EMBL/GenBank/DDBJ whole genome shotgun (WGS) entry which is preliminary data.</text>
</comment>
<sequence length="361" mass="38151">MGVRGDSKATGLAWLALLAGLLWAVPAIAIDFADRFDPYVVDDIAVSAVASDAVAAKAAALDDALVMSGMHVLRRVAASGTPPEISPETAEQLLSSYENASEQVGTTGYSATYKMVYSPMLVRGFLARRGIAVVDRPAPTVLLIPIVVEDGEERWWDDAADWAGALGALDMEERLTPVRLPGNTVEDKAARRDRLLEGDFLTLGQFRVRYHTHSAVIVRLDRASDGEGMLLSLSGEDAAGPINVTAEVLSGGLDAAAVRVGNILAERWKDVAMGSGTIGLALGSSLPVRALLTGGPEDWEVLKSRLEASGAVNGLAVESIGGSDANIVIWFTGRSADLPQRLAREGLDLFEAGGTWLLQAY</sequence>
<dbReference type="EMBL" id="JALIDZ010000006">
    <property type="protein sequence ID" value="MCT8973234.1"/>
    <property type="molecule type" value="Genomic_DNA"/>
</dbReference>
<gene>
    <name evidence="1" type="ORF">MUB46_15325</name>
</gene>
<dbReference type="AlphaFoldDB" id="A0AAW5R3Q7"/>
<evidence type="ECO:0000313" key="1">
    <source>
        <dbReference type="EMBL" id="MCT8973234.1"/>
    </source>
</evidence>
<name>A0AAW5R3Q7_9HYPH</name>
<dbReference type="InterPro" id="IPR018642">
    <property type="entry name" value="DUF2066"/>
</dbReference>
<reference evidence="1 2" key="1">
    <citation type="submission" date="2022-04" db="EMBL/GenBank/DDBJ databases">
        <authorList>
            <person name="Ye Y.-Q."/>
            <person name="Du Z.-J."/>
        </authorList>
    </citation>
    <scope>NUCLEOTIDE SEQUENCE [LARGE SCALE GENOMIC DNA]</scope>
    <source>
        <strain evidence="1 2">A6E488</strain>
    </source>
</reference>
<keyword evidence="2" id="KW-1185">Reference proteome</keyword>
<dbReference type="RefSeq" id="WP_261616813.1">
    <property type="nucleotide sequence ID" value="NZ_JALIDZ010000006.1"/>
</dbReference>
<accession>A0AAW5R3Q7</accession>
<organism evidence="1 2">
    <name type="scientific">Microbaculum marinisediminis</name>
    <dbReference type="NCBI Taxonomy" id="2931392"/>
    <lineage>
        <taxon>Bacteria</taxon>
        <taxon>Pseudomonadati</taxon>
        <taxon>Pseudomonadota</taxon>
        <taxon>Alphaproteobacteria</taxon>
        <taxon>Hyphomicrobiales</taxon>
        <taxon>Tepidamorphaceae</taxon>
        <taxon>Microbaculum</taxon>
    </lineage>
</organism>
<dbReference type="Pfam" id="PF09839">
    <property type="entry name" value="DUF2066"/>
    <property type="match status" value="1"/>
</dbReference>